<accession>A0ABT4TK57</accession>
<dbReference type="PANTHER" id="PTHR37291:SF1">
    <property type="entry name" value="TYPE IV METHYL-DIRECTED RESTRICTION ENZYME ECOKMCRB SUBUNIT"/>
    <property type="match status" value="1"/>
</dbReference>
<dbReference type="Pfam" id="PF07728">
    <property type="entry name" value="AAA_5"/>
    <property type="match status" value="1"/>
</dbReference>
<reference evidence="2" key="1">
    <citation type="submission" date="2023-01" db="EMBL/GenBank/DDBJ databases">
        <title>Draft genome sequence of Nocardiopsis sp. LSu2-4 isolated from halophytes.</title>
        <authorList>
            <person name="Duangmal K."/>
            <person name="Chantavorakit T."/>
        </authorList>
    </citation>
    <scope>NUCLEOTIDE SEQUENCE</scope>
    <source>
        <strain evidence="2">LSu2-4</strain>
    </source>
</reference>
<organism evidence="2 3">
    <name type="scientific">Nocardiopsis suaedae</name>
    <dbReference type="NCBI Taxonomy" id="3018444"/>
    <lineage>
        <taxon>Bacteria</taxon>
        <taxon>Bacillati</taxon>
        <taxon>Actinomycetota</taxon>
        <taxon>Actinomycetes</taxon>
        <taxon>Streptosporangiales</taxon>
        <taxon>Nocardiopsidaceae</taxon>
        <taxon>Nocardiopsis</taxon>
    </lineage>
</organism>
<dbReference type="InterPro" id="IPR027417">
    <property type="entry name" value="P-loop_NTPase"/>
</dbReference>
<gene>
    <name evidence="2" type="ORF">O4U47_11105</name>
</gene>
<dbReference type="Gene3D" id="3.40.50.300">
    <property type="entry name" value="P-loop containing nucleotide triphosphate hydrolases"/>
    <property type="match status" value="1"/>
</dbReference>
<dbReference type="EMBL" id="JAQFWP010000016">
    <property type="protein sequence ID" value="MDA2805063.1"/>
    <property type="molecule type" value="Genomic_DNA"/>
</dbReference>
<evidence type="ECO:0000259" key="1">
    <source>
        <dbReference type="SMART" id="SM00382"/>
    </source>
</evidence>
<proteinExistence type="predicted"/>
<protein>
    <submittedName>
        <fullName evidence="2">AAA family ATPase</fullName>
    </submittedName>
</protein>
<dbReference type="SUPFAM" id="SSF52540">
    <property type="entry name" value="P-loop containing nucleoside triphosphate hydrolases"/>
    <property type="match status" value="1"/>
</dbReference>
<sequence length="739" mass="81705">MIGAAHTLLHQGVRSERSTFDPDLRIWVPSVVAELDEAFIGNLDEGRGSFVEKLQRQLKGLSDEAVVLAGELLYLNMLPLSSSQLSPDRKREIIDEALALSSRPVQIPAELDEALEGFLLGGQAFLNYRWAQFAFLIRMASRLTGDRDAADAGAELLSAPWQFREAALETMTELDLGNRARAQYNVLLWLAFPETFEVMASADHKKRIRDAFVGRIDAPTGDVDRDLAAIRAVLEAGHDGPVDFYAEPFRSRWQGGEAAQRGWLVRGANVGGENHVFLNQVPQWLREGFVSTSFMEVPRIMPGTPREEIQSVVAEAYPESSPRSTGQATSQLHTFLTRIRPGDLVATVDGDDVHVGRTVGEAYYDPSDGLQAARRRKVEWSRNTLSRADLPQTVRSSLNRRTTVSDITDAIAWLAEQAGLGEDVGDEAQAIDGTVDIDWPAESAPLADRLLFPRGWVAETLELLRDKRQLLLYGPPGTGKTYLALALAEFVAGEDRTELVQFHPSFAYEDFVEGLRPQVREDGSLTYAPEDGPFKRIAEAARNDPAHPYFLVIDEFNRANTAKVFGELYFLLEYRDRRITLQYARESASFSLPENLFVVGTMNTADRSIALVDSALRRRFAFRALSPDKAPLDGLLARWLGEKERDSTPARLLEELNRRIGDSARLIGPSFLMTTRTGSREGLRLVWESEIIPLLEEGRYGSGIEAEFGLDVLLHAIGAGSFGADCAGSEAAGGADGRE</sequence>
<dbReference type="CDD" id="cd00009">
    <property type="entry name" value="AAA"/>
    <property type="match status" value="1"/>
</dbReference>
<dbReference type="SMART" id="SM00382">
    <property type="entry name" value="AAA"/>
    <property type="match status" value="1"/>
</dbReference>
<dbReference type="PANTHER" id="PTHR37291">
    <property type="entry name" value="5-METHYLCYTOSINE-SPECIFIC RESTRICTION ENZYME B"/>
    <property type="match status" value="1"/>
</dbReference>
<comment type="caution">
    <text evidence="2">The sequence shown here is derived from an EMBL/GenBank/DDBJ whole genome shotgun (WGS) entry which is preliminary data.</text>
</comment>
<evidence type="ECO:0000313" key="2">
    <source>
        <dbReference type="EMBL" id="MDA2805063.1"/>
    </source>
</evidence>
<evidence type="ECO:0000313" key="3">
    <source>
        <dbReference type="Proteomes" id="UP001165685"/>
    </source>
</evidence>
<keyword evidence="3" id="KW-1185">Reference proteome</keyword>
<dbReference type="RefSeq" id="WP_270677711.1">
    <property type="nucleotide sequence ID" value="NZ_JAQFWP010000016.1"/>
</dbReference>
<dbReference type="Proteomes" id="UP001165685">
    <property type="component" value="Unassembled WGS sequence"/>
</dbReference>
<dbReference type="InterPro" id="IPR052934">
    <property type="entry name" value="Methyl-DNA_Rec/Restrict_Enz"/>
</dbReference>
<dbReference type="InterPro" id="IPR011704">
    <property type="entry name" value="ATPase_dyneun-rel_AAA"/>
</dbReference>
<name>A0ABT4TK57_9ACTN</name>
<dbReference type="InterPro" id="IPR003593">
    <property type="entry name" value="AAA+_ATPase"/>
</dbReference>
<feature type="domain" description="AAA+ ATPase" evidence="1">
    <location>
        <begin position="466"/>
        <end position="626"/>
    </location>
</feature>